<organism evidence="1 2">
    <name type="scientific">Arachis hypogaea</name>
    <name type="common">Peanut</name>
    <dbReference type="NCBI Taxonomy" id="3818"/>
    <lineage>
        <taxon>Eukaryota</taxon>
        <taxon>Viridiplantae</taxon>
        <taxon>Streptophyta</taxon>
        <taxon>Embryophyta</taxon>
        <taxon>Tracheophyta</taxon>
        <taxon>Spermatophyta</taxon>
        <taxon>Magnoliopsida</taxon>
        <taxon>eudicotyledons</taxon>
        <taxon>Gunneridae</taxon>
        <taxon>Pentapetalae</taxon>
        <taxon>rosids</taxon>
        <taxon>fabids</taxon>
        <taxon>Fabales</taxon>
        <taxon>Fabaceae</taxon>
        <taxon>Papilionoideae</taxon>
        <taxon>50 kb inversion clade</taxon>
        <taxon>dalbergioids sensu lato</taxon>
        <taxon>Dalbergieae</taxon>
        <taxon>Pterocarpus clade</taxon>
        <taxon>Arachis</taxon>
    </lineage>
</organism>
<sequence length="130" mass="15254">MQKLFRSCNWNRYKDVNFHGGYTIGSLGAIYTSNFGLKIKCHPQLFSEDCVSCRDNSLCTVVEILALKVLCIPKKQTRKRCFKSSIVLYSQTFIENKTGLHPDEKHEYRLCHKRDKLFVKHNPQDSWWHG</sequence>
<dbReference type="AlphaFoldDB" id="A0A445BF72"/>
<evidence type="ECO:0000313" key="2">
    <source>
        <dbReference type="Proteomes" id="UP000289738"/>
    </source>
</evidence>
<comment type="caution">
    <text evidence="1">The sequence shown here is derived from an EMBL/GenBank/DDBJ whole genome shotgun (WGS) entry which is preliminary data.</text>
</comment>
<dbReference type="Proteomes" id="UP000289738">
    <property type="component" value="Chromosome A09"/>
</dbReference>
<evidence type="ECO:0000313" key="1">
    <source>
        <dbReference type="EMBL" id="RYR37306.1"/>
    </source>
</evidence>
<dbReference type="EMBL" id="SDMP01000009">
    <property type="protein sequence ID" value="RYR37306.1"/>
    <property type="molecule type" value="Genomic_DNA"/>
</dbReference>
<gene>
    <name evidence="1" type="ORF">Ahy_A09g042214</name>
</gene>
<name>A0A445BF72_ARAHY</name>
<keyword evidence="2" id="KW-1185">Reference proteome</keyword>
<reference evidence="1 2" key="1">
    <citation type="submission" date="2019-01" db="EMBL/GenBank/DDBJ databases">
        <title>Sequencing of cultivated peanut Arachis hypogaea provides insights into genome evolution and oil improvement.</title>
        <authorList>
            <person name="Chen X."/>
        </authorList>
    </citation>
    <scope>NUCLEOTIDE SEQUENCE [LARGE SCALE GENOMIC DNA]</scope>
    <source>
        <strain evidence="2">cv. Fuhuasheng</strain>
        <tissue evidence="1">Leaves</tissue>
    </source>
</reference>
<accession>A0A445BF72</accession>
<protein>
    <submittedName>
        <fullName evidence="1">Uncharacterized protein</fullName>
    </submittedName>
</protein>
<proteinExistence type="predicted"/>